<dbReference type="CDD" id="cd01672">
    <property type="entry name" value="TMPK"/>
    <property type="match status" value="1"/>
</dbReference>
<gene>
    <name evidence="10" type="ORF">EZS27_028042</name>
</gene>
<evidence type="ECO:0000256" key="6">
    <source>
        <dbReference type="ARBA" id="ARBA00022777"/>
    </source>
</evidence>
<dbReference type="GO" id="GO:0006227">
    <property type="term" value="P:dUDP biosynthetic process"/>
    <property type="evidence" value="ECO:0007669"/>
    <property type="project" value="TreeGrafter"/>
</dbReference>
<evidence type="ECO:0000256" key="5">
    <source>
        <dbReference type="ARBA" id="ARBA00022741"/>
    </source>
</evidence>
<feature type="domain" description="Thymidylate kinase-like" evidence="9">
    <location>
        <begin position="10"/>
        <end position="199"/>
    </location>
</feature>
<comment type="catalytic activity">
    <reaction evidence="8">
        <text>dTMP + ATP = dTDP + ADP</text>
        <dbReference type="Rhea" id="RHEA:13517"/>
        <dbReference type="ChEBI" id="CHEBI:30616"/>
        <dbReference type="ChEBI" id="CHEBI:58369"/>
        <dbReference type="ChEBI" id="CHEBI:63528"/>
        <dbReference type="ChEBI" id="CHEBI:456216"/>
        <dbReference type="EC" id="2.7.4.9"/>
    </reaction>
</comment>
<name>A0A5J4QP08_9ZZZZ</name>
<dbReference type="Gene3D" id="3.40.50.300">
    <property type="entry name" value="P-loop containing nucleotide triphosphate hydrolases"/>
    <property type="match status" value="1"/>
</dbReference>
<dbReference type="Pfam" id="PF02223">
    <property type="entry name" value="Thymidylate_kin"/>
    <property type="match status" value="1"/>
</dbReference>
<evidence type="ECO:0000256" key="4">
    <source>
        <dbReference type="ARBA" id="ARBA00022727"/>
    </source>
</evidence>
<accession>A0A5J4QP08</accession>
<dbReference type="AlphaFoldDB" id="A0A5J4QP08"/>
<dbReference type="GO" id="GO:0006235">
    <property type="term" value="P:dTTP biosynthetic process"/>
    <property type="evidence" value="ECO:0007669"/>
    <property type="project" value="TreeGrafter"/>
</dbReference>
<dbReference type="EMBL" id="SNRY01003052">
    <property type="protein sequence ID" value="KAA6322413.1"/>
    <property type="molecule type" value="Genomic_DNA"/>
</dbReference>
<keyword evidence="6 10" id="KW-0418">Kinase</keyword>
<dbReference type="GO" id="GO:0006233">
    <property type="term" value="P:dTDP biosynthetic process"/>
    <property type="evidence" value="ECO:0007669"/>
    <property type="project" value="InterPro"/>
</dbReference>
<dbReference type="EC" id="2.7.4.9" evidence="2"/>
<evidence type="ECO:0000256" key="1">
    <source>
        <dbReference type="ARBA" id="ARBA00009776"/>
    </source>
</evidence>
<dbReference type="InterPro" id="IPR039430">
    <property type="entry name" value="Thymidylate_kin-like_dom"/>
</dbReference>
<protein>
    <recommendedName>
        <fullName evidence="2">dTMP kinase</fullName>
        <ecNumber evidence="2">2.7.4.9</ecNumber>
    </recommendedName>
</protein>
<comment type="caution">
    <text evidence="10">The sequence shown here is derived from an EMBL/GenBank/DDBJ whole genome shotgun (WGS) entry which is preliminary data.</text>
</comment>
<sequence length="233" mass="26767">MKRKNLFIAFEGIDGSGKSTQIKILTNRLKREGHNVYTTFEPTDSPIGSIIKNIFSRRIEADENTIAGLFVADRLDHLLNKTNGILKKLEEGYTVITDRYYFSSYAYHGVHVPLDWVIEANSLSAQLLRPDLNIYIDILSEISMKRLSEGRNIMDLYETGENLTKVRELYLEVIERLRSEEKIVIVDGNRTKDEIASDIWEALNLIPDGSDKIELLNPVVQERKNTVYWPMSS</sequence>
<keyword evidence="7" id="KW-0067">ATP-binding</keyword>
<keyword evidence="5" id="KW-0547">Nucleotide-binding</keyword>
<evidence type="ECO:0000256" key="2">
    <source>
        <dbReference type="ARBA" id="ARBA00012980"/>
    </source>
</evidence>
<dbReference type="InterPro" id="IPR027417">
    <property type="entry name" value="P-loop_NTPase"/>
</dbReference>
<reference evidence="10" key="1">
    <citation type="submission" date="2019-03" db="EMBL/GenBank/DDBJ databases">
        <title>Single cell metagenomics reveals metabolic interactions within the superorganism composed of flagellate Streblomastix strix and complex community of Bacteroidetes bacteria on its surface.</title>
        <authorList>
            <person name="Treitli S.C."/>
            <person name="Kolisko M."/>
            <person name="Husnik F."/>
            <person name="Keeling P."/>
            <person name="Hampl V."/>
        </authorList>
    </citation>
    <scope>NUCLEOTIDE SEQUENCE</scope>
    <source>
        <strain evidence="10">STM</strain>
    </source>
</reference>
<evidence type="ECO:0000313" key="10">
    <source>
        <dbReference type="EMBL" id="KAA6322413.1"/>
    </source>
</evidence>
<dbReference type="SUPFAM" id="SSF52540">
    <property type="entry name" value="P-loop containing nucleoside triphosphate hydrolases"/>
    <property type="match status" value="1"/>
</dbReference>
<organism evidence="10">
    <name type="scientific">termite gut metagenome</name>
    <dbReference type="NCBI Taxonomy" id="433724"/>
    <lineage>
        <taxon>unclassified sequences</taxon>
        <taxon>metagenomes</taxon>
        <taxon>organismal metagenomes</taxon>
    </lineage>
</organism>
<dbReference type="GO" id="GO:0005737">
    <property type="term" value="C:cytoplasm"/>
    <property type="evidence" value="ECO:0007669"/>
    <property type="project" value="TreeGrafter"/>
</dbReference>
<evidence type="ECO:0000256" key="3">
    <source>
        <dbReference type="ARBA" id="ARBA00022679"/>
    </source>
</evidence>
<keyword evidence="3 10" id="KW-0808">Transferase</keyword>
<evidence type="ECO:0000256" key="7">
    <source>
        <dbReference type="ARBA" id="ARBA00022840"/>
    </source>
</evidence>
<keyword evidence="4" id="KW-0545">Nucleotide biosynthesis</keyword>
<comment type="similarity">
    <text evidence="1">Belongs to the thymidylate kinase family.</text>
</comment>
<dbReference type="PANTHER" id="PTHR10344:SF4">
    <property type="entry name" value="UMP-CMP KINASE 2, MITOCHONDRIAL"/>
    <property type="match status" value="1"/>
</dbReference>
<dbReference type="NCBIfam" id="TIGR00041">
    <property type="entry name" value="DTMP_kinase"/>
    <property type="match status" value="1"/>
</dbReference>
<dbReference type="GO" id="GO:0005524">
    <property type="term" value="F:ATP binding"/>
    <property type="evidence" value="ECO:0007669"/>
    <property type="project" value="UniProtKB-KW"/>
</dbReference>
<dbReference type="GO" id="GO:0004798">
    <property type="term" value="F:dTMP kinase activity"/>
    <property type="evidence" value="ECO:0007669"/>
    <property type="project" value="UniProtKB-EC"/>
</dbReference>
<dbReference type="HAMAP" id="MF_00165">
    <property type="entry name" value="Thymidylate_kinase"/>
    <property type="match status" value="1"/>
</dbReference>
<dbReference type="InterPro" id="IPR018094">
    <property type="entry name" value="Thymidylate_kinase"/>
</dbReference>
<proteinExistence type="inferred from homology"/>
<dbReference type="PANTHER" id="PTHR10344">
    <property type="entry name" value="THYMIDYLATE KINASE"/>
    <property type="match status" value="1"/>
</dbReference>
<evidence type="ECO:0000259" key="9">
    <source>
        <dbReference type="Pfam" id="PF02223"/>
    </source>
</evidence>
<evidence type="ECO:0000256" key="8">
    <source>
        <dbReference type="ARBA" id="ARBA00048743"/>
    </source>
</evidence>